<comment type="catalytic activity">
    <reaction evidence="10">
        <text>L-threonyl-[protein] + FAD = FMN-L-threonyl-[protein] + AMP + H(+)</text>
        <dbReference type="Rhea" id="RHEA:36847"/>
        <dbReference type="Rhea" id="RHEA-COMP:11060"/>
        <dbReference type="Rhea" id="RHEA-COMP:11061"/>
        <dbReference type="ChEBI" id="CHEBI:15378"/>
        <dbReference type="ChEBI" id="CHEBI:30013"/>
        <dbReference type="ChEBI" id="CHEBI:57692"/>
        <dbReference type="ChEBI" id="CHEBI:74257"/>
        <dbReference type="ChEBI" id="CHEBI:456215"/>
        <dbReference type="EC" id="2.7.1.180"/>
    </reaction>
</comment>
<evidence type="ECO:0000256" key="7">
    <source>
        <dbReference type="ARBA" id="ARBA00022827"/>
    </source>
</evidence>
<name>A0A7I9UV59_9ACTN</name>
<sequence>MIPAATAGPVSQTLAAIGTTVGVTCTDPDELTRAVSVLRARLGALDVAVSRFRGDSELARINARSGALAAADPGGSLRIVVGTTLAACLAAALRTERLTGGLVTATLGAELVACGYDADLDEVRARGGRPDDFSAPVTRDFPAPGRAPGRRRPRALDFDSGYGLLLLPAGVALDLGASAKAWAADTIAAELAATGSGGYLVNLGGDIAVAGPPPADGWSIGIRDGDGEIRESVRGTGQAFATSSTRARTWRHRGMVHHHILDPRLGIPARSRWVQVTCAAPDAVQANAASTAAIILDDRAPRWLRERGVPARLVAADGRVVTTPGWESSDGSARRAR</sequence>
<evidence type="ECO:0000256" key="6">
    <source>
        <dbReference type="ARBA" id="ARBA00022723"/>
    </source>
</evidence>
<feature type="region of interest" description="Disordered" evidence="11">
    <location>
        <begin position="129"/>
        <end position="150"/>
    </location>
</feature>
<dbReference type="EMBL" id="BJOU01000001">
    <property type="protein sequence ID" value="GED97104.1"/>
    <property type="molecule type" value="Genomic_DNA"/>
</dbReference>
<keyword evidence="7" id="KW-0274">FAD</keyword>
<dbReference type="Pfam" id="PF02424">
    <property type="entry name" value="ApbE"/>
    <property type="match status" value="1"/>
</dbReference>
<gene>
    <name evidence="12" type="primary">apbE</name>
    <name evidence="12" type="ORF">nbrc107697_11430</name>
</gene>
<keyword evidence="6" id="KW-0479">Metal-binding</keyword>
<evidence type="ECO:0000256" key="1">
    <source>
        <dbReference type="ARBA" id="ARBA00001946"/>
    </source>
</evidence>
<dbReference type="PANTHER" id="PTHR30040:SF2">
    <property type="entry name" value="FAD:PROTEIN FMN TRANSFERASE"/>
    <property type="match status" value="1"/>
</dbReference>
<reference evidence="13" key="1">
    <citation type="submission" date="2019-06" db="EMBL/GenBank/DDBJ databases">
        <title>Gordonia isolated from sludge of a wastewater treatment plant.</title>
        <authorList>
            <person name="Tamura T."/>
            <person name="Aoyama K."/>
            <person name="Kang Y."/>
            <person name="Saito S."/>
            <person name="Akiyama N."/>
            <person name="Yazawa K."/>
            <person name="Gonoi T."/>
            <person name="Mikami Y."/>
        </authorList>
    </citation>
    <scope>NUCLEOTIDE SEQUENCE [LARGE SCALE GENOMIC DNA]</scope>
    <source>
        <strain evidence="13">NBRC 107697</strain>
    </source>
</reference>
<keyword evidence="5 12" id="KW-0808">Transferase</keyword>
<dbReference type="InterPro" id="IPR024932">
    <property type="entry name" value="ApbE"/>
</dbReference>
<evidence type="ECO:0000256" key="9">
    <source>
        <dbReference type="ARBA" id="ARBA00031306"/>
    </source>
</evidence>
<protein>
    <recommendedName>
        <fullName evidence="3">FAD:protein FMN transferase</fullName>
        <ecNumber evidence="2">2.7.1.180</ecNumber>
    </recommendedName>
    <alternativeName>
        <fullName evidence="9">Flavin transferase</fullName>
    </alternativeName>
</protein>
<dbReference type="SUPFAM" id="SSF143631">
    <property type="entry name" value="ApbE-like"/>
    <property type="match status" value="1"/>
</dbReference>
<evidence type="ECO:0000256" key="10">
    <source>
        <dbReference type="ARBA" id="ARBA00048540"/>
    </source>
</evidence>
<keyword evidence="13" id="KW-1185">Reference proteome</keyword>
<accession>A0A7I9UV59</accession>
<evidence type="ECO:0000313" key="13">
    <source>
        <dbReference type="Proteomes" id="UP000444980"/>
    </source>
</evidence>
<dbReference type="InterPro" id="IPR003374">
    <property type="entry name" value="ApbE-like_sf"/>
</dbReference>
<organism evidence="12 13">
    <name type="scientific">Gordonia crocea</name>
    <dbReference type="NCBI Taxonomy" id="589162"/>
    <lineage>
        <taxon>Bacteria</taxon>
        <taxon>Bacillati</taxon>
        <taxon>Actinomycetota</taxon>
        <taxon>Actinomycetes</taxon>
        <taxon>Mycobacteriales</taxon>
        <taxon>Gordoniaceae</taxon>
        <taxon>Gordonia</taxon>
    </lineage>
</organism>
<dbReference type="PANTHER" id="PTHR30040">
    <property type="entry name" value="THIAMINE BIOSYNTHESIS LIPOPROTEIN APBE"/>
    <property type="match status" value="1"/>
</dbReference>
<proteinExistence type="predicted"/>
<keyword evidence="4" id="KW-0285">Flavoprotein</keyword>
<dbReference type="OrthoDB" id="9778595at2"/>
<evidence type="ECO:0000256" key="4">
    <source>
        <dbReference type="ARBA" id="ARBA00022630"/>
    </source>
</evidence>
<comment type="cofactor">
    <cofactor evidence="1">
        <name>Mg(2+)</name>
        <dbReference type="ChEBI" id="CHEBI:18420"/>
    </cofactor>
</comment>
<dbReference type="AlphaFoldDB" id="A0A7I9UV59"/>
<evidence type="ECO:0000256" key="11">
    <source>
        <dbReference type="SAM" id="MobiDB-lite"/>
    </source>
</evidence>
<evidence type="ECO:0000256" key="8">
    <source>
        <dbReference type="ARBA" id="ARBA00022842"/>
    </source>
</evidence>
<keyword evidence="8" id="KW-0460">Magnesium</keyword>
<evidence type="ECO:0000256" key="3">
    <source>
        <dbReference type="ARBA" id="ARBA00016337"/>
    </source>
</evidence>
<dbReference type="EC" id="2.7.1.180" evidence="2"/>
<dbReference type="Gene3D" id="3.10.520.10">
    <property type="entry name" value="ApbE-like domains"/>
    <property type="match status" value="1"/>
</dbReference>
<dbReference type="Proteomes" id="UP000444980">
    <property type="component" value="Unassembled WGS sequence"/>
</dbReference>
<evidence type="ECO:0000256" key="2">
    <source>
        <dbReference type="ARBA" id="ARBA00011955"/>
    </source>
</evidence>
<dbReference type="RefSeq" id="WP_161926477.1">
    <property type="nucleotide sequence ID" value="NZ_BJOU01000001.1"/>
</dbReference>
<dbReference type="GO" id="GO:0046872">
    <property type="term" value="F:metal ion binding"/>
    <property type="evidence" value="ECO:0007669"/>
    <property type="project" value="UniProtKB-KW"/>
</dbReference>
<evidence type="ECO:0000313" key="12">
    <source>
        <dbReference type="EMBL" id="GED97104.1"/>
    </source>
</evidence>
<comment type="caution">
    <text evidence="12">The sequence shown here is derived from an EMBL/GenBank/DDBJ whole genome shotgun (WGS) entry which is preliminary data.</text>
</comment>
<dbReference type="GO" id="GO:0016740">
    <property type="term" value="F:transferase activity"/>
    <property type="evidence" value="ECO:0007669"/>
    <property type="project" value="UniProtKB-KW"/>
</dbReference>
<evidence type="ECO:0000256" key="5">
    <source>
        <dbReference type="ARBA" id="ARBA00022679"/>
    </source>
</evidence>